<dbReference type="InterPro" id="IPR029069">
    <property type="entry name" value="HotDog_dom_sf"/>
</dbReference>
<dbReference type="CDD" id="cd03443">
    <property type="entry name" value="PaaI_thioesterase"/>
    <property type="match status" value="1"/>
</dbReference>
<dbReference type="EMBL" id="JACPUR010000017">
    <property type="protein sequence ID" value="MBI3127246.1"/>
    <property type="molecule type" value="Genomic_DNA"/>
</dbReference>
<dbReference type="InterPro" id="IPR006683">
    <property type="entry name" value="Thioestr_dom"/>
</dbReference>
<protein>
    <submittedName>
        <fullName evidence="2">PaaI family thioesterase</fullName>
    </submittedName>
</protein>
<evidence type="ECO:0000313" key="3">
    <source>
        <dbReference type="Proteomes" id="UP000782312"/>
    </source>
</evidence>
<dbReference type="InterPro" id="IPR052061">
    <property type="entry name" value="PTE-AB_protein"/>
</dbReference>
<dbReference type="Pfam" id="PF03061">
    <property type="entry name" value="4HBT"/>
    <property type="match status" value="1"/>
</dbReference>
<dbReference type="AlphaFoldDB" id="A0A932HX87"/>
<dbReference type="PANTHER" id="PTHR47260:SF1">
    <property type="entry name" value="UPF0644 PROTEIN PB2B4.06"/>
    <property type="match status" value="1"/>
</dbReference>
<proteinExistence type="predicted"/>
<reference evidence="2" key="1">
    <citation type="submission" date="2020-07" db="EMBL/GenBank/DDBJ databases">
        <title>Huge and variable diversity of episymbiotic CPR bacteria and DPANN archaea in groundwater ecosystems.</title>
        <authorList>
            <person name="He C.Y."/>
            <person name="Keren R."/>
            <person name="Whittaker M."/>
            <person name="Farag I.F."/>
            <person name="Doudna J."/>
            <person name="Cate J.H.D."/>
            <person name="Banfield J.F."/>
        </authorList>
    </citation>
    <scope>NUCLEOTIDE SEQUENCE</scope>
    <source>
        <strain evidence="2">NC_groundwater_763_Ag_S-0.2um_68_21</strain>
    </source>
</reference>
<comment type="caution">
    <text evidence="2">The sequence shown here is derived from an EMBL/GenBank/DDBJ whole genome shotgun (WGS) entry which is preliminary data.</text>
</comment>
<evidence type="ECO:0000313" key="2">
    <source>
        <dbReference type="EMBL" id="MBI3127246.1"/>
    </source>
</evidence>
<feature type="domain" description="Thioesterase" evidence="1">
    <location>
        <begin position="50"/>
        <end position="116"/>
    </location>
</feature>
<dbReference type="PANTHER" id="PTHR47260">
    <property type="entry name" value="UPF0644 PROTEIN PB2B4.06"/>
    <property type="match status" value="1"/>
</dbReference>
<dbReference type="SUPFAM" id="SSF54637">
    <property type="entry name" value="Thioesterase/thiol ester dehydrase-isomerase"/>
    <property type="match status" value="1"/>
</dbReference>
<name>A0A932HX87_UNCTE</name>
<sequence length="142" mass="15158">MTGSRGRPDADGCFVCGPANPIGLKLAFRLEGEVCRSEFTPQAVHQGYDGVTHGGILFSALDDVMANWLFLRGARAYTARGEIRYREPVPVGTPLILEGRLKAAKGRFVTLRGLALRAGDGGTVAESESVFHVVDPGRGGWS</sequence>
<evidence type="ECO:0000259" key="1">
    <source>
        <dbReference type="Pfam" id="PF03061"/>
    </source>
</evidence>
<dbReference type="Proteomes" id="UP000782312">
    <property type="component" value="Unassembled WGS sequence"/>
</dbReference>
<gene>
    <name evidence="2" type="ORF">HYZ11_06550</name>
</gene>
<dbReference type="GO" id="GO:0016790">
    <property type="term" value="F:thiolester hydrolase activity"/>
    <property type="evidence" value="ECO:0007669"/>
    <property type="project" value="UniProtKB-ARBA"/>
</dbReference>
<accession>A0A932HX87</accession>
<organism evidence="2 3">
    <name type="scientific">Tectimicrobiota bacterium</name>
    <dbReference type="NCBI Taxonomy" id="2528274"/>
    <lineage>
        <taxon>Bacteria</taxon>
        <taxon>Pseudomonadati</taxon>
        <taxon>Nitrospinota/Tectimicrobiota group</taxon>
        <taxon>Candidatus Tectimicrobiota</taxon>
    </lineage>
</organism>
<dbReference type="Gene3D" id="3.10.129.10">
    <property type="entry name" value="Hotdog Thioesterase"/>
    <property type="match status" value="1"/>
</dbReference>